<evidence type="ECO:0000313" key="1">
    <source>
        <dbReference type="EMBL" id="GGN08716.1"/>
    </source>
</evidence>
<gene>
    <name evidence="1" type="ORF">GCM10009721_40690</name>
</gene>
<reference evidence="2" key="1">
    <citation type="journal article" date="2019" name="Int. J. Syst. Evol. Microbiol.">
        <title>The Global Catalogue of Microorganisms (GCM) 10K type strain sequencing project: providing services to taxonomists for standard genome sequencing and annotation.</title>
        <authorList>
            <consortium name="The Broad Institute Genomics Platform"/>
            <consortium name="The Broad Institute Genome Sequencing Center for Infectious Disease"/>
            <person name="Wu L."/>
            <person name="Ma J."/>
        </authorList>
    </citation>
    <scope>NUCLEOTIDE SEQUENCE [LARGE SCALE GENOMIC DNA]</scope>
    <source>
        <strain evidence="2">JCM 1365</strain>
    </source>
</reference>
<evidence type="ECO:0000313" key="2">
    <source>
        <dbReference type="Proteomes" id="UP000623461"/>
    </source>
</evidence>
<name>A0ABQ2IG24_9MICO</name>
<evidence type="ECO:0008006" key="3">
    <source>
        <dbReference type="Google" id="ProtNLM"/>
    </source>
</evidence>
<comment type="caution">
    <text evidence="1">The sequence shown here is derived from an EMBL/GenBank/DDBJ whole genome shotgun (WGS) entry which is preliminary data.</text>
</comment>
<accession>A0ABQ2IG24</accession>
<protein>
    <recommendedName>
        <fullName evidence="3">YCII-related domain-containing protein</fullName>
    </recommendedName>
</protein>
<proteinExistence type="predicted"/>
<dbReference type="RefSeq" id="WP_052358723.1">
    <property type="nucleotide sequence ID" value="NZ_BMNZ01000010.1"/>
</dbReference>
<dbReference type="Proteomes" id="UP000623461">
    <property type="component" value="Unassembled WGS sequence"/>
</dbReference>
<dbReference type="EMBL" id="BMNZ01000010">
    <property type="protein sequence ID" value="GGN08716.1"/>
    <property type="molecule type" value="Genomic_DNA"/>
</dbReference>
<keyword evidence="2" id="KW-1185">Reference proteome</keyword>
<organism evidence="1 2">
    <name type="scientific">Terrabacter tumescens</name>
    <dbReference type="NCBI Taxonomy" id="60443"/>
    <lineage>
        <taxon>Bacteria</taxon>
        <taxon>Bacillati</taxon>
        <taxon>Actinomycetota</taxon>
        <taxon>Actinomycetes</taxon>
        <taxon>Micrococcales</taxon>
        <taxon>Intrasporangiaceae</taxon>
        <taxon>Terrabacter</taxon>
    </lineage>
</organism>
<sequence>MGDSTHLTVADVTALPHATDDEVQEVAATAQPFSLLVLRWAPGRHQEGAEAIEREHQRRMVGLRAGGVIAVLCPVLSDEVAGAAVMTVVPEVADEVMAADPCVLAGMMTHEVRPCVAFPGDTVPG</sequence>